<feature type="compositionally biased region" description="Low complexity" evidence="8">
    <location>
        <begin position="783"/>
        <end position="796"/>
    </location>
</feature>
<dbReference type="EMBL" id="BEGY01000018">
    <property type="protein sequence ID" value="GAX76594.1"/>
    <property type="molecule type" value="Genomic_DNA"/>
</dbReference>
<comment type="similarity">
    <text evidence="1">Belongs to the helicase family. RecQ subfamily.</text>
</comment>
<dbReference type="PANTHER" id="PTHR13710:SF155">
    <property type="entry name" value="ATP-DEPENDENT DNA HELICASE Q-LIKE 3"/>
    <property type="match status" value="1"/>
</dbReference>
<dbReference type="NCBIfam" id="TIGR00614">
    <property type="entry name" value="recQ_fam"/>
    <property type="match status" value="1"/>
</dbReference>
<evidence type="ECO:0000313" key="11">
    <source>
        <dbReference type="EMBL" id="GAX76594.1"/>
    </source>
</evidence>
<dbReference type="InterPro" id="IPR032284">
    <property type="entry name" value="RecQ_Zn-bd"/>
</dbReference>
<evidence type="ECO:0000256" key="3">
    <source>
        <dbReference type="ARBA" id="ARBA00022801"/>
    </source>
</evidence>
<name>A0A250X0H3_9CHLO</name>
<evidence type="ECO:0000259" key="9">
    <source>
        <dbReference type="PROSITE" id="PS51192"/>
    </source>
</evidence>
<dbReference type="Gene3D" id="3.40.50.300">
    <property type="entry name" value="P-loop containing nucleotide triphosphate hydrolases"/>
    <property type="match status" value="2"/>
</dbReference>
<dbReference type="GO" id="GO:0005694">
    <property type="term" value="C:chromosome"/>
    <property type="evidence" value="ECO:0007669"/>
    <property type="project" value="TreeGrafter"/>
</dbReference>
<evidence type="ECO:0000256" key="7">
    <source>
        <dbReference type="ARBA" id="ARBA00034808"/>
    </source>
</evidence>
<dbReference type="InterPro" id="IPR001650">
    <property type="entry name" value="Helicase_C-like"/>
</dbReference>
<dbReference type="SMART" id="SM00490">
    <property type="entry name" value="HELICc"/>
    <property type="match status" value="1"/>
</dbReference>
<dbReference type="PROSITE" id="PS51192">
    <property type="entry name" value="HELICASE_ATP_BIND_1"/>
    <property type="match status" value="1"/>
</dbReference>
<dbReference type="GO" id="GO:0043138">
    <property type="term" value="F:3'-5' DNA helicase activity"/>
    <property type="evidence" value="ECO:0007669"/>
    <property type="project" value="UniProtKB-EC"/>
</dbReference>
<evidence type="ECO:0000256" key="8">
    <source>
        <dbReference type="SAM" id="MobiDB-lite"/>
    </source>
</evidence>
<dbReference type="InterPro" id="IPR014001">
    <property type="entry name" value="Helicase_ATP-bd"/>
</dbReference>
<dbReference type="GO" id="GO:0005524">
    <property type="term" value="F:ATP binding"/>
    <property type="evidence" value="ECO:0007669"/>
    <property type="project" value="UniProtKB-KW"/>
</dbReference>
<dbReference type="Pfam" id="PF16124">
    <property type="entry name" value="RecQ_Zn_bind"/>
    <property type="match status" value="1"/>
</dbReference>
<evidence type="ECO:0000256" key="5">
    <source>
        <dbReference type="ARBA" id="ARBA00022840"/>
    </source>
</evidence>
<protein>
    <recommendedName>
        <fullName evidence="7">DNA 3'-5' helicase</fullName>
        <ecNumber evidence="7">5.6.2.4</ecNumber>
    </recommendedName>
</protein>
<dbReference type="InterPro" id="IPR027417">
    <property type="entry name" value="P-loop_NTPase"/>
</dbReference>
<dbReference type="Pfam" id="PF00270">
    <property type="entry name" value="DEAD"/>
    <property type="match status" value="1"/>
</dbReference>
<evidence type="ECO:0000313" key="12">
    <source>
        <dbReference type="Proteomes" id="UP000232323"/>
    </source>
</evidence>
<keyword evidence="2" id="KW-0547">Nucleotide-binding</keyword>
<dbReference type="EC" id="5.6.2.4" evidence="7"/>
<comment type="catalytic activity">
    <reaction evidence="6">
        <text>Couples ATP hydrolysis with the unwinding of duplex DNA by translocating in the 3'-5' direction.</text>
        <dbReference type="EC" id="5.6.2.4"/>
    </reaction>
</comment>
<keyword evidence="3" id="KW-0378">Hydrolase</keyword>
<dbReference type="GO" id="GO:0003676">
    <property type="term" value="F:nucleic acid binding"/>
    <property type="evidence" value="ECO:0007669"/>
    <property type="project" value="InterPro"/>
</dbReference>
<keyword evidence="12" id="KW-1185">Reference proteome</keyword>
<proteinExistence type="inferred from homology"/>
<gene>
    <name evidence="11" type="ORF">CEUSTIGMA_g4040.t1</name>
</gene>
<organism evidence="11 12">
    <name type="scientific">Chlamydomonas eustigma</name>
    <dbReference type="NCBI Taxonomy" id="1157962"/>
    <lineage>
        <taxon>Eukaryota</taxon>
        <taxon>Viridiplantae</taxon>
        <taxon>Chlorophyta</taxon>
        <taxon>core chlorophytes</taxon>
        <taxon>Chlorophyceae</taxon>
        <taxon>CS clade</taxon>
        <taxon>Chlamydomonadales</taxon>
        <taxon>Chlamydomonadaceae</taxon>
        <taxon>Chlamydomonas</taxon>
    </lineage>
</organism>
<reference evidence="11 12" key="1">
    <citation type="submission" date="2017-08" db="EMBL/GenBank/DDBJ databases">
        <title>Acidophilic green algal genome provides insights into adaptation to an acidic environment.</title>
        <authorList>
            <person name="Hirooka S."/>
            <person name="Hirose Y."/>
            <person name="Kanesaki Y."/>
            <person name="Higuchi S."/>
            <person name="Fujiwara T."/>
            <person name="Onuma R."/>
            <person name="Era A."/>
            <person name="Ohbayashi R."/>
            <person name="Uzuka A."/>
            <person name="Nozaki H."/>
            <person name="Yoshikawa H."/>
            <person name="Miyagishima S.Y."/>
        </authorList>
    </citation>
    <scope>NUCLEOTIDE SEQUENCE [LARGE SCALE GENOMIC DNA]</scope>
    <source>
        <strain evidence="11 12">NIES-2499</strain>
    </source>
</reference>
<comment type="caution">
    <text evidence="11">The sequence shown here is derived from an EMBL/GenBank/DDBJ whole genome shotgun (WGS) entry which is preliminary data.</text>
</comment>
<dbReference type="STRING" id="1157962.A0A250X0H3"/>
<dbReference type="InterPro" id="IPR004589">
    <property type="entry name" value="DNA_helicase_ATP-dep_RecQ"/>
</dbReference>
<evidence type="ECO:0000256" key="2">
    <source>
        <dbReference type="ARBA" id="ARBA00022741"/>
    </source>
</evidence>
<accession>A0A250X0H3</accession>
<sequence length="1240" mass="133543">MERSINTIRNHATCRPGVTYVLGHYKTTWRSRYIHCFASKSDLDSSRPCDMPYTAVLNNDVFIDLTDDLEHDLMLPAVQALQKYFQYSSFRGKQADAISAALSGKDVFVLMPTGGGKSMCFTVPSLVTQKLTLVISPLIALMQDQVSSLLSKGVHASYISSTLSDKDRESVLKSLEHGSSTNGSRTHTFPSLLYITPELLQTSFKHRLCDLHACGQLGLIAVDEAHCISSWGHDFRPAYRQLGGLRNMLPGVPIMTLTATADPKVQDDIVQQLHLSSDCVRLIDSFNRPNIYYRVVLLDVLAEDENMLRQLRGVNKYTLPQIAEDNSISMTAYKVALELIQGVLAGAAGVASKPPDNKGGSSFIADFCTSADVLPVHQTAGHVHCSQSHNEQKNVMQQGSTSSASHVSCHESHPCQSHKINGCCIVYVHKRDTACELAAKLRSQGFRAASYSAKLRDSERTMVLEQWRRKEIDIVVATVAFGMGIDRGDVRLVLHWNLPKSVEGLYQESGRAGRDSLPALSVVLYSMKDRSTMDFLLERSKNVATKRLGRVHVDRGESCGSPGGHHHASHAWRAFGEVVKYCTGCKCRRAFLLEHFGEKVLGVDKGKSCDGCDVCAEPEAVQEAAKALSNLPAVRMGRCSRTTYKGYDRQSPSSQLNNVGSRWRDHLCQTAREEAEGGYGWGLVASEDDKYDEQAGPNSRPSASPGCSPAAARQAAAAAAKAKTYVSTKRGREGDQDDSSSDYLHKMEMMEERFEQRQRKASGIKGGDILESLRRTASKQTVLSSKDGSLKSGGSKNPAHAPVQVSSSLIVGEGADSTTQHASSSGQLPKNEADPSSKALLSPGCDRLLKALQANVALAGHTQDHLKLVAKHIEDSLIAGGSSTARQVYLGRLAKLISRCKNAPSVLTLLGWNIHTCLGTPGVTSIAVGVNSIISTAGFSDADRGNASCTVQSTKTSSLQEILLVSEVKVLYSIYWEVLSLCKQPPAESGKSGTGAEYADQRSSGANGAYYAAGSELGKHDQLSSRPVGSCSGSRLATTVAAEAVGSINNKRGVQVVQDDHDDSITAQHTALTTATTATTAQLHSRHGVSLEARSMNSAESLKNVVLRRLEVLARAKASKDLIALSGLGKMLGRMSKVPIKQQAACTGVLASSNVDAVVHNDKTRMIATEGPKSVKGDEAGLEVGTTLAGNVENSWAVQLMSYHSADDKERSQLLIAMSEAAKQVVLAWKACLMVNQGLG</sequence>
<dbReference type="GO" id="GO:0005737">
    <property type="term" value="C:cytoplasm"/>
    <property type="evidence" value="ECO:0007669"/>
    <property type="project" value="TreeGrafter"/>
</dbReference>
<evidence type="ECO:0000256" key="1">
    <source>
        <dbReference type="ARBA" id="ARBA00005446"/>
    </source>
</evidence>
<dbReference type="Pfam" id="PF00271">
    <property type="entry name" value="Helicase_C"/>
    <property type="match status" value="1"/>
</dbReference>
<feature type="region of interest" description="Disordered" evidence="8">
    <location>
        <begin position="815"/>
        <end position="839"/>
    </location>
</feature>
<feature type="region of interest" description="Disordered" evidence="8">
    <location>
        <begin position="752"/>
        <end position="802"/>
    </location>
</feature>
<evidence type="ECO:0000259" key="10">
    <source>
        <dbReference type="PROSITE" id="PS51194"/>
    </source>
</evidence>
<dbReference type="SMART" id="SM00487">
    <property type="entry name" value="DEXDc"/>
    <property type="match status" value="1"/>
</dbReference>
<feature type="region of interest" description="Disordered" evidence="8">
    <location>
        <begin position="690"/>
        <end position="712"/>
    </location>
</feature>
<dbReference type="GO" id="GO:0009378">
    <property type="term" value="F:four-way junction helicase activity"/>
    <property type="evidence" value="ECO:0007669"/>
    <property type="project" value="TreeGrafter"/>
</dbReference>
<feature type="compositionally biased region" description="Polar residues" evidence="8">
    <location>
        <begin position="816"/>
        <end position="828"/>
    </location>
</feature>
<dbReference type="GO" id="GO:0016787">
    <property type="term" value="F:hydrolase activity"/>
    <property type="evidence" value="ECO:0007669"/>
    <property type="project" value="UniProtKB-KW"/>
</dbReference>
<dbReference type="GO" id="GO:0000724">
    <property type="term" value="P:double-strand break repair via homologous recombination"/>
    <property type="evidence" value="ECO:0007669"/>
    <property type="project" value="TreeGrafter"/>
</dbReference>
<evidence type="ECO:0000256" key="4">
    <source>
        <dbReference type="ARBA" id="ARBA00022806"/>
    </source>
</evidence>
<feature type="region of interest" description="Disordered" evidence="8">
    <location>
        <begin position="723"/>
        <end position="742"/>
    </location>
</feature>
<feature type="domain" description="Helicase ATP-binding" evidence="9">
    <location>
        <begin position="98"/>
        <end position="279"/>
    </location>
</feature>
<dbReference type="OrthoDB" id="10261556at2759"/>
<feature type="compositionally biased region" description="Low complexity" evidence="8">
    <location>
        <begin position="699"/>
        <end position="712"/>
    </location>
</feature>
<dbReference type="InterPro" id="IPR011545">
    <property type="entry name" value="DEAD/DEAH_box_helicase_dom"/>
</dbReference>
<feature type="domain" description="Helicase C-terminal" evidence="10">
    <location>
        <begin position="401"/>
        <end position="559"/>
    </location>
</feature>
<dbReference type="FunFam" id="3.40.50.300:FF:001389">
    <property type="entry name" value="ATP-dependent DNA helicase RecQ"/>
    <property type="match status" value="1"/>
</dbReference>
<keyword evidence="4" id="KW-0347">Helicase</keyword>
<evidence type="ECO:0000256" key="6">
    <source>
        <dbReference type="ARBA" id="ARBA00034617"/>
    </source>
</evidence>
<dbReference type="PANTHER" id="PTHR13710">
    <property type="entry name" value="DNA HELICASE RECQ FAMILY MEMBER"/>
    <property type="match status" value="1"/>
</dbReference>
<dbReference type="AlphaFoldDB" id="A0A250X0H3"/>
<dbReference type="PROSITE" id="PS51194">
    <property type="entry name" value="HELICASE_CTER"/>
    <property type="match status" value="1"/>
</dbReference>
<dbReference type="Proteomes" id="UP000232323">
    <property type="component" value="Unassembled WGS sequence"/>
</dbReference>
<keyword evidence="5" id="KW-0067">ATP-binding</keyword>
<dbReference type="SUPFAM" id="SSF52540">
    <property type="entry name" value="P-loop containing nucleoside triphosphate hydrolases"/>
    <property type="match status" value="1"/>
</dbReference>
<dbReference type="CDD" id="cd17920">
    <property type="entry name" value="DEXHc_RecQ"/>
    <property type="match status" value="1"/>
</dbReference>